<keyword evidence="3" id="KW-1185">Reference proteome</keyword>
<accession>A0AAV9NB02</accession>
<feature type="transmembrane region" description="Helical" evidence="1">
    <location>
        <begin position="75"/>
        <end position="95"/>
    </location>
</feature>
<dbReference type="PANTHER" id="PTHR12242">
    <property type="entry name" value="OS02G0130600 PROTEIN-RELATED"/>
    <property type="match status" value="1"/>
</dbReference>
<feature type="transmembrane region" description="Helical" evidence="1">
    <location>
        <begin position="154"/>
        <end position="170"/>
    </location>
</feature>
<evidence type="ECO:0008006" key="4">
    <source>
        <dbReference type="Google" id="ProtNLM"/>
    </source>
</evidence>
<feature type="transmembrane region" description="Helical" evidence="1">
    <location>
        <begin position="115"/>
        <end position="134"/>
    </location>
</feature>
<protein>
    <recommendedName>
        <fullName evidence="4">FAR-17a/AIG1-like protein</fullName>
    </recommendedName>
</protein>
<dbReference type="GO" id="GO:0016020">
    <property type="term" value="C:membrane"/>
    <property type="evidence" value="ECO:0007669"/>
    <property type="project" value="TreeGrafter"/>
</dbReference>
<organism evidence="2 3">
    <name type="scientific">Exophiala bonariae</name>
    <dbReference type="NCBI Taxonomy" id="1690606"/>
    <lineage>
        <taxon>Eukaryota</taxon>
        <taxon>Fungi</taxon>
        <taxon>Dikarya</taxon>
        <taxon>Ascomycota</taxon>
        <taxon>Pezizomycotina</taxon>
        <taxon>Eurotiomycetes</taxon>
        <taxon>Chaetothyriomycetidae</taxon>
        <taxon>Chaetothyriales</taxon>
        <taxon>Herpotrichiellaceae</taxon>
        <taxon>Exophiala</taxon>
    </lineage>
</organism>
<name>A0AAV9NB02_9EURO</name>
<feature type="transmembrane region" description="Helical" evidence="1">
    <location>
        <begin position="216"/>
        <end position="240"/>
    </location>
</feature>
<proteinExistence type="predicted"/>
<comment type="caution">
    <text evidence="2">The sequence shown here is derived from an EMBL/GenBank/DDBJ whole genome shotgun (WGS) entry which is preliminary data.</text>
</comment>
<evidence type="ECO:0000313" key="2">
    <source>
        <dbReference type="EMBL" id="KAK5052755.1"/>
    </source>
</evidence>
<dbReference type="AlphaFoldDB" id="A0AAV9NB02"/>
<keyword evidence="1" id="KW-0472">Membrane</keyword>
<feature type="transmembrane region" description="Helical" evidence="1">
    <location>
        <begin position="175"/>
        <end position="196"/>
    </location>
</feature>
<dbReference type="Proteomes" id="UP001358417">
    <property type="component" value="Unassembled WGS sequence"/>
</dbReference>
<keyword evidence="1" id="KW-1133">Transmembrane helix</keyword>
<dbReference type="EMBL" id="JAVRRD010000013">
    <property type="protein sequence ID" value="KAK5052755.1"/>
    <property type="molecule type" value="Genomic_DNA"/>
</dbReference>
<dbReference type="GeneID" id="89970828"/>
<evidence type="ECO:0000256" key="1">
    <source>
        <dbReference type="SAM" id="Phobius"/>
    </source>
</evidence>
<feature type="transmembrane region" description="Helical" evidence="1">
    <location>
        <begin position="32"/>
        <end position="55"/>
    </location>
</feature>
<sequence>MRRKPLSTLLGVPSTGFDPHHTFTTSWLLSPLLLALLRLLIFTYCLATILTDWIYDGVHLRAFLIGQSFSYFTNLTFWGILFYMLVAGVHTLLYAVRGRSWLDGWPRVLQALHSFYYTTIVTLPILVTIVYWAILFDGPWFPVIFDGWSNISRHALNSFFCLLEIILPATDPPPFLHVVGLIIILLLYLGLAYLTHATQGFYVYDFLDPDTGSGKVTGYCFGILAAISIIFFVVWGLIWTRRKFTRQGKKSRRDFDRNSSVDGDVELSGRVTRVK</sequence>
<reference evidence="2 3" key="1">
    <citation type="submission" date="2023-08" db="EMBL/GenBank/DDBJ databases">
        <title>Black Yeasts Isolated from many extreme environments.</title>
        <authorList>
            <person name="Coleine C."/>
            <person name="Stajich J.E."/>
            <person name="Selbmann L."/>
        </authorList>
    </citation>
    <scope>NUCLEOTIDE SEQUENCE [LARGE SCALE GENOMIC DNA]</scope>
    <source>
        <strain evidence="2 3">CCFEE 5792</strain>
    </source>
</reference>
<keyword evidence="1" id="KW-0812">Transmembrane</keyword>
<dbReference type="PANTHER" id="PTHR12242:SF1">
    <property type="entry name" value="MYND-TYPE DOMAIN-CONTAINING PROTEIN"/>
    <property type="match status" value="1"/>
</dbReference>
<dbReference type="RefSeq" id="XP_064706455.1">
    <property type="nucleotide sequence ID" value="XM_064846230.1"/>
</dbReference>
<gene>
    <name evidence="2" type="ORF">LTR84_002621</name>
</gene>
<evidence type="ECO:0000313" key="3">
    <source>
        <dbReference type="Proteomes" id="UP001358417"/>
    </source>
</evidence>